<keyword evidence="6" id="KW-0547">Nucleotide-binding</keyword>
<feature type="domain" description="HAMP" evidence="13">
    <location>
        <begin position="199"/>
        <end position="251"/>
    </location>
</feature>
<dbReference type="SUPFAM" id="SSF55874">
    <property type="entry name" value="ATPase domain of HSP90 chaperone/DNA topoisomerase II/histidine kinase"/>
    <property type="match status" value="1"/>
</dbReference>
<dbReference type="KEGG" id="alka:J0B03_08340"/>
<evidence type="ECO:0000256" key="11">
    <source>
        <dbReference type="SAM" id="Phobius"/>
    </source>
</evidence>
<dbReference type="CDD" id="cd00082">
    <property type="entry name" value="HisKA"/>
    <property type="match status" value="1"/>
</dbReference>
<feature type="domain" description="Histidine kinase" evidence="12">
    <location>
        <begin position="373"/>
        <end position="588"/>
    </location>
</feature>
<dbReference type="SUPFAM" id="SSF47384">
    <property type="entry name" value="Homodimeric domain of signal transducing histidine kinase"/>
    <property type="match status" value="1"/>
</dbReference>
<dbReference type="GO" id="GO:0000156">
    <property type="term" value="F:phosphorelay response regulator activity"/>
    <property type="evidence" value="ECO:0007669"/>
    <property type="project" value="TreeGrafter"/>
</dbReference>
<evidence type="ECO:0000259" key="12">
    <source>
        <dbReference type="PROSITE" id="PS50109"/>
    </source>
</evidence>
<dbReference type="EC" id="2.7.13.3" evidence="3"/>
<dbReference type="Proteomes" id="UP000663499">
    <property type="component" value="Chromosome"/>
</dbReference>
<dbReference type="Gene3D" id="1.10.8.500">
    <property type="entry name" value="HAMP domain in histidine kinase"/>
    <property type="match status" value="1"/>
</dbReference>
<evidence type="ECO:0000256" key="5">
    <source>
        <dbReference type="ARBA" id="ARBA00022679"/>
    </source>
</evidence>
<dbReference type="GO" id="GO:0005524">
    <property type="term" value="F:ATP binding"/>
    <property type="evidence" value="ECO:0007669"/>
    <property type="project" value="UniProtKB-KW"/>
</dbReference>
<dbReference type="GO" id="GO:0016020">
    <property type="term" value="C:membrane"/>
    <property type="evidence" value="ECO:0007669"/>
    <property type="project" value="UniProtKB-SubCell"/>
</dbReference>
<dbReference type="PROSITE" id="PS50109">
    <property type="entry name" value="HIS_KIN"/>
    <property type="match status" value="1"/>
</dbReference>
<dbReference type="InterPro" id="IPR003661">
    <property type="entry name" value="HisK_dim/P_dom"/>
</dbReference>
<accession>A0A974XFS1</accession>
<dbReference type="Gene3D" id="3.30.565.10">
    <property type="entry name" value="Histidine kinase-like ATPase, C-terminal domain"/>
    <property type="match status" value="1"/>
</dbReference>
<sequence>MKLTFRTKFILANMVVVLLTMMFLAIFVIQGLMYYNFDNTQEQLIAKGRETQFYVNQEIRALDSAGGNVSAYLGNALALSEDLSRINNTRVLLYDLEGFLIADSANLEAPEDLQQLEEVQIALELDTGKSVSVYKRADRRSSIYYAMPLFVGAEKLGAALLIQPMDYLDDLITQIVLLFSIASIVGFIIVFLVSHLLSVSIFKPIRKLVETTKELAAGDFDQQLVYDADDEIGNLTKNFNTMSQQIKDKLSQIENEKQKMTSIISSIGDGVIALDLDNKAFIINDSAREILSLYDDSKGLSSLFDKEDLADVIDQVVREQKDLSREIEYNNKHLHVYCNLIQSEKKTIGILLVVRDITKIVELENQQRLFISSVSHELRTPLTTIIGYSDLLQRRGVDNPDLLMKSLQTIHAEGQRLLRLVSDLLDLANYENTQFQMIFSALDLNALLEDVIGQMQIKSGRYNIDIVYNSTELPIIKGDRDRLKQVMINILDNAIKYSQTGDIIRVLATKEKDSILVSVRDFGPGIPGEQVQHIFDAFYRVDEDRSREYGGSGLGLAIVKDIVERHGGDVQVESKMGEGTMILFRLPA</sequence>
<dbReference type="PROSITE" id="PS50885">
    <property type="entry name" value="HAMP"/>
    <property type="match status" value="1"/>
</dbReference>
<evidence type="ECO:0000256" key="2">
    <source>
        <dbReference type="ARBA" id="ARBA00004370"/>
    </source>
</evidence>
<dbReference type="InterPro" id="IPR005467">
    <property type="entry name" value="His_kinase_dom"/>
</dbReference>
<dbReference type="InterPro" id="IPR050351">
    <property type="entry name" value="BphY/WalK/GraS-like"/>
</dbReference>
<dbReference type="InterPro" id="IPR003660">
    <property type="entry name" value="HAMP_dom"/>
</dbReference>
<dbReference type="CDD" id="cd06225">
    <property type="entry name" value="HAMP"/>
    <property type="match status" value="1"/>
</dbReference>
<evidence type="ECO:0000256" key="7">
    <source>
        <dbReference type="ARBA" id="ARBA00022777"/>
    </source>
</evidence>
<proteinExistence type="predicted"/>
<dbReference type="PANTHER" id="PTHR42878:SF7">
    <property type="entry name" value="SENSOR HISTIDINE KINASE GLRK"/>
    <property type="match status" value="1"/>
</dbReference>
<dbReference type="Pfam" id="PF02518">
    <property type="entry name" value="HATPase_c"/>
    <property type="match status" value="1"/>
</dbReference>
<dbReference type="InterPro" id="IPR036097">
    <property type="entry name" value="HisK_dim/P_sf"/>
</dbReference>
<evidence type="ECO:0000313" key="14">
    <source>
        <dbReference type="EMBL" id="QSX07820.1"/>
    </source>
</evidence>
<keyword evidence="8" id="KW-0067">ATP-binding</keyword>
<dbReference type="InterPro" id="IPR036890">
    <property type="entry name" value="HATPase_C_sf"/>
</dbReference>
<feature type="transmembrane region" description="Helical" evidence="11">
    <location>
        <begin position="175"/>
        <end position="197"/>
    </location>
</feature>
<organism evidence="14 15">
    <name type="scientific">Alkalibacter rhizosphaerae</name>
    <dbReference type="NCBI Taxonomy" id="2815577"/>
    <lineage>
        <taxon>Bacteria</taxon>
        <taxon>Bacillati</taxon>
        <taxon>Bacillota</taxon>
        <taxon>Clostridia</taxon>
        <taxon>Eubacteriales</taxon>
        <taxon>Eubacteriaceae</taxon>
        <taxon>Alkalibacter</taxon>
    </lineage>
</organism>
<evidence type="ECO:0000259" key="13">
    <source>
        <dbReference type="PROSITE" id="PS50885"/>
    </source>
</evidence>
<dbReference type="Pfam" id="PF00512">
    <property type="entry name" value="HisKA"/>
    <property type="match status" value="1"/>
</dbReference>
<feature type="transmembrane region" description="Helical" evidence="11">
    <location>
        <begin position="143"/>
        <end position="163"/>
    </location>
</feature>
<dbReference type="InterPro" id="IPR035965">
    <property type="entry name" value="PAS-like_dom_sf"/>
</dbReference>
<dbReference type="Gene3D" id="3.30.450.20">
    <property type="entry name" value="PAS domain"/>
    <property type="match status" value="1"/>
</dbReference>
<dbReference type="PANTHER" id="PTHR42878">
    <property type="entry name" value="TWO-COMPONENT HISTIDINE KINASE"/>
    <property type="match status" value="1"/>
</dbReference>
<evidence type="ECO:0000256" key="1">
    <source>
        <dbReference type="ARBA" id="ARBA00000085"/>
    </source>
</evidence>
<dbReference type="CDD" id="cd00075">
    <property type="entry name" value="HATPase"/>
    <property type="match status" value="1"/>
</dbReference>
<dbReference type="FunFam" id="3.30.565.10:FF:000006">
    <property type="entry name" value="Sensor histidine kinase WalK"/>
    <property type="match status" value="1"/>
</dbReference>
<dbReference type="PRINTS" id="PR00344">
    <property type="entry name" value="BCTRLSENSOR"/>
</dbReference>
<dbReference type="InterPro" id="IPR004358">
    <property type="entry name" value="Sig_transdc_His_kin-like_C"/>
</dbReference>
<dbReference type="SMART" id="SM00388">
    <property type="entry name" value="HisKA"/>
    <property type="match status" value="1"/>
</dbReference>
<reference evidence="14" key="1">
    <citation type="submission" date="2021-03" db="EMBL/GenBank/DDBJ databases">
        <title>Alkalibacter marinus sp. nov., isolated from tidal flat sediment.</title>
        <authorList>
            <person name="Namirimu T."/>
            <person name="Yang J.-A."/>
            <person name="Yang S.-H."/>
            <person name="Kim Y.-J."/>
            <person name="Kwon K.K."/>
        </authorList>
    </citation>
    <scope>NUCLEOTIDE SEQUENCE</scope>
    <source>
        <strain evidence="14">ES005</strain>
    </source>
</reference>
<dbReference type="SUPFAM" id="SSF158472">
    <property type="entry name" value="HAMP domain-like"/>
    <property type="match status" value="1"/>
</dbReference>
<dbReference type="AlphaFoldDB" id="A0A974XFS1"/>
<evidence type="ECO:0000256" key="10">
    <source>
        <dbReference type="ARBA" id="ARBA00023136"/>
    </source>
</evidence>
<name>A0A974XFS1_9FIRM</name>
<dbReference type="FunFam" id="1.10.287.130:FF:000001">
    <property type="entry name" value="Two-component sensor histidine kinase"/>
    <property type="match status" value="1"/>
</dbReference>
<evidence type="ECO:0000256" key="4">
    <source>
        <dbReference type="ARBA" id="ARBA00022553"/>
    </source>
</evidence>
<keyword evidence="4" id="KW-0597">Phosphoprotein</keyword>
<comment type="catalytic activity">
    <reaction evidence="1">
        <text>ATP + protein L-histidine = ADP + protein N-phospho-L-histidine.</text>
        <dbReference type="EC" id="2.7.13.3"/>
    </reaction>
</comment>
<dbReference type="RefSeq" id="WP_207299162.1">
    <property type="nucleotide sequence ID" value="NZ_CP071444.1"/>
</dbReference>
<dbReference type="Gene3D" id="1.10.287.130">
    <property type="match status" value="1"/>
</dbReference>
<gene>
    <name evidence="14" type="ORF">J0B03_08340</name>
</gene>
<keyword evidence="5" id="KW-0808">Transferase</keyword>
<evidence type="ECO:0000256" key="8">
    <source>
        <dbReference type="ARBA" id="ARBA00022840"/>
    </source>
</evidence>
<evidence type="ECO:0000256" key="6">
    <source>
        <dbReference type="ARBA" id="ARBA00022741"/>
    </source>
</evidence>
<dbReference type="Pfam" id="PF00672">
    <property type="entry name" value="HAMP"/>
    <property type="match status" value="1"/>
</dbReference>
<evidence type="ECO:0000256" key="3">
    <source>
        <dbReference type="ARBA" id="ARBA00012438"/>
    </source>
</evidence>
<dbReference type="SUPFAM" id="SSF55785">
    <property type="entry name" value="PYP-like sensor domain (PAS domain)"/>
    <property type="match status" value="1"/>
</dbReference>
<dbReference type="SMART" id="SM00304">
    <property type="entry name" value="HAMP"/>
    <property type="match status" value="1"/>
</dbReference>
<keyword evidence="15" id="KW-1185">Reference proteome</keyword>
<protein>
    <recommendedName>
        <fullName evidence="3">histidine kinase</fullName>
        <ecNumber evidence="3">2.7.13.3</ecNumber>
    </recommendedName>
</protein>
<dbReference type="SMART" id="SM00387">
    <property type="entry name" value="HATPase_c"/>
    <property type="match status" value="1"/>
</dbReference>
<dbReference type="GO" id="GO:0000155">
    <property type="term" value="F:phosphorelay sensor kinase activity"/>
    <property type="evidence" value="ECO:0007669"/>
    <property type="project" value="InterPro"/>
</dbReference>
<dbReference type="GO" id="GO:0030295">
    <property type="term" value="F:protein kinase activator activity"/>
    <property type="evidence" value="ECO:0007669"/>
    <property type="project" value="TreeGrafter"/>
</dbReference>
<keyword evidence="10 11" id="KW-0472">Membrane</keyword>
<keyword evidence="9" id="KW-0902">Two-component regulatory system</keyword>
<evidence type="ECO:0000256" key="9">
    <source>
        <dbReference type="ARBA" id="ARBA00023012"/>
    </source>
</evidence>
<evidence type="ECO:0000313" key="15">
    <source>
        <dbReference type="Proteomes" id="UP000663499"/>
    </source>
</evidence>
<feature type="transmembrane region" description="Helical" evidence="11">
    <location>
        <begin position="12"/>
        <end position="35"/>
    </location>
</feature>
<keyword evidence="7" id="KW-0418">Kinase</keyword>
<keyword evidence="11" id="KW-1133">Transmembrane helix</keyword>
<dbReference type="InterPro" id="IPR003594">
    <property type="entry name" value="HATPase_dom"/>
</dbReference>
<keyword evidence="11" id="KW-0812">Transmembrane</keyword>
<comment type="subcellular location">
    <subcellularLocation>
        <location evidence="2">Membrane</location>
    </subcellularLocation>
</comment>
<dbReference type="GO" id="GO:0007234">
    <property type="term" value="P:osmosensory signaling via phosphorelay pathway"/>
    <property type="evidence" value="ECO:0007669"/>
    <property type="project" value="TreeGrafter"/>
</dbReference>
<dbReference type="EMBL" id="CP071444">
    <property type="protein sequence ID" value="QSX07820.1"/>
    <property type="molecule type" value="Genomic_DNA"/>
</dbReference>